<dbReference type="EnsemblPlants" id="AES99772">
    <property type="protein sequence ID" value="AES99772"/>
    <property type="gene ID" value="MTR_5g084560"/>
</dbReference>
<proteinExistence type="predicted"/>
<reference evidence="1 3" key="1">
    <citation type="journal article" date="2011" name="Nature">
        <title>The Medicago genome provides insight into the evolution of rhizobial symbioses.</title>
        <authorList>
            <person name="Young N.D."/>
            <person name="Debelle F."/>
            <person name="Oldroyd G.E."/>
            <person name="Geurts R."/>
            <person name="Cannon S.B."/>
            <person name="Udvardi M.K."/>
            <person name="Benedito V.A."/>
            <person name="Mayer K.F."/>
            <person name="Gouzy J."/>
            <person name="Schoof H."/>
            <person name="Van de Peer Y."/>
            <person name="Proost S."/>
            <person name="Cook D.R."/>
            <person name="Meyers B.C."/>
            <person name="Spannagl M."/>
            <person name="Cheung F."/>
            <person name="De Mita S."/>
            <person name="Krishnakumar V."/>
            <person name="Gundlach H."/>
            <person name="Zhou S."/>
            <person name="Mudge J."/>
            <person name="Bharti A.K."/>
            <person name="Murray J.D."/>
            <person name="Naoumkina M.A."/>
            <person name="Rosen B."/>
            <person name="Silverstein K.A."/>
            <person name="Tang H."/>
            <person name="Rombauts S."/>
            <person name="Zhao P.X."/>
            <person name="Zhou P."/>
            <person name="Barbe V."/>
            <person name="Bardou P."/>
            <person name="Bechner M."/>
            <person name="Bellec A."/>
            <person name="Berger A."/>
            <person name="Berges H."/>
            <person name="Bidwell S."/>
            <person name="Bisseling T."/>
            <person name="Choisne N."/>
            <person name="Couloux A."/>
            <person name="Denny R."/>
            <person name="Deshpande S."/>
            <person name="Dai X."/>
            <person name="Doyle J.J."/>
            <person name="Dudez A.M."/>
            <person name="Farmer A.D."/>
            <person name="Fouteau S."/>
            <person name="Franken C."/>
            <person name="Gibelin C."/>
            <person name="Gish J."/>
            <person name="Goldstein S."/>
            <person name="Gonzalez A.J."/>
            <person name="Green P.J."/>
            <person name="Hallab A."/>
            <person name="Hartog M."/>
            <person name="Hua A."/>
            <person name="Humphray S.J."/>
            <person name="Jeong D.H."/>
            <person name="Jing Y."/>
            <person name="Jocker A."/>
            <person name="Kenton S.M."/>
            <person name="Kim D.J."/>
            <person name="Klee K."/>
            <person name="Lai H."/>
            <person name="Lang C."/>
            <person name="Lin S."/>
            <person name="Macmil S.L."/>
            <person name="Magdelenat G."/>
            <person name="Matthews L."/>
            <person name="McCorrison J."/>
            <person name="Monaghan E.L."/>
            <person name="Mun J.H."/>
            <person name="Najar F.Z."/>
            <person name="Nicholson C."/>
            <person name="Noirot C."/>
            <person name="O'Bleness M."/>
            <person name="Paule C.R."/>
            <person name="Poulain J."/>
            <person name="Prion F."/>
            <person name="Qin B."/>
            <person name="Qu C."/>
            <person name="Retzel E.F."/>
            <person name="Riddle C."/>
            <person name="Sallet E."/>
            <person name="Samain S."/>
            <person name="Samson N."/>
            <person name="Sanders I."/>
            <person name="Saurat O."/>
            <person name="Scarpelli C."/>
            <person name="Schiex T."/>
            <person name="Segurens B."/>
            <person name="Severin A.J."/>
            <person name="Sherrier D.J."/>
            <person name="Shi R."/>
            <person name="Sims S."/>
            <person name="Singer S.R."/>
            <person name="Sinharoy S."/>
            <person name="Sterck L."/>
            <person name="Viollet A."/>
            <person name="Wang B.B."/>
            <person name="Wang K."/>
            <person name="Wang M."/>
            <person name="Wang X."/>
            <person name="Warfsmann J."/>
            <person name="Weissenbach J."/>
            <person name="White D.D."/>
            <person name="White J.D."/>
            <person name="Wiley G.B."/>
            <person name="Wincker P."/>
            <person name="Xing Y."/>
            <person name="Yang L."/>
            <person name="Yao Z."/>
            <person name="Ying F."/>
            <person name="Zhai J."/>
            <person name="Zhou L."/>
            <person name="Zuber A."/>
            <person name="Denarie J."/>
            <person name="Dixon R.A."/>
            <person name="May G.D."/>
            <person name="Schwartz D.C."/>
            <person name="Rogers J."/>
            <person name="Quetier F."/>
            <person name="Town C.D."/>
            <person name="Roe B.A."/>
        </authorList>
    </citation>
    <scope>NUCLEOTIDE SEQUENCE [LARGE SCALE GENOMIC DNA]</scope>
    <source>
        <strain evidence="1">A17</strain>
        <strain evidence="2 3">cv. Jemalong A17</strain>
    </source>
</reference>
<dbReference type="HOGENOM" id="CLU_2889174_0_0_1"/>
<evidence type="ECO:0000313" key="2">
    <source>
        <dbReference type="EnsemblPlants" id="AES99772"/>
    </source>
</evidence>
<evidence type="ECO:0000313" key="1">
    <source>
        <dbReference type="EMBL" id="AES99772.1"/>
    </source>
</evidence>
<keyword evidence="3" id="KW-1185">Reference proteome</keyword>
<sequence>MGSGKYLGLQSMIGRSEKSIFNYIKNRLWKLNSCWNSKKLSRTGKESSLNQLLKGRWFSRMST</sequence>
<protein>
    <submittedName>
        <fullName evidence="1">BZIP-like protein, putative</fullName>
    </submittedName>
</protein>
<reference evidence="2" key="3">
    <citation type="submission" date="2015-04" db="UniProtKB">
        <authorList>
            <consortium name="EnsemblPlants"/>
        </authorList>
    </citation>
    <scope>IDENTIFICATION</scope>
    <source>
        <strain evidence="2">cv. Jemalong A17</strain>
    </source>
</reference>
<organism evidence="1 3">
    <name type="scientific">Medicago truncatula</name>
    <name type="common">Barrel medic</name>
    <name type="synonym">Medicago tribuloides</name>
    <dbReference type="NCBI Taxonomy" id="3880"/>
    <lineage>
        <taxon>Eukaryota</taxon>
        <taxon>Viridiplantae</taxon>
        <taxon>Streptophyta</taxon>
        <taxon>Embryophyta</taxon>
        <taxon>Tracheophyta</taxon>
        <taxon>Spermatophyta</taxon>
        <taxon>Magnoliopsida</taxon>
        <taxon>eudicotyledons</taxon>
        <taxon>Gunneridae</taxon>
        <taxon>Pentapetalae</taxon>
        <taxon>rosids</taxon>
        <taxon>fabids</taxon>
        <taxon>Fabales</taxon>
        <taxon>Fabaceae</taxon>
        <taxon>Papilionoideae</taxon>
        <taxon>50 kb inversion clade</taxon>
        <taxon>NPAAA clade</taxon>
        <taxon>Hologalegina</taxon>
        <taxon>IRL clade</taxon>
        <taxon>Trifolieae</taxon>
        <taxon>Medicago</taxon>
    </lineage>
</organism>
<name>G7K7E2_MEDTR</name>
<dbReference type="EMBL" id="CM001221">
    <property type="protein sequence ID" value="AES99772.1"/>
    <property type="molecule type" value="Genomic_DNA"/>
</dbReference>
<dbReference type="PaxDb" id="3880-AES99772"/>
<accession>G7K7E2</accession>
<evidence type="ECO:0000313" key="3">
    <source>
        <dbReference type="Proteomes" id="UP000002051"/>
    </source>
</evidence>
<dbReference type="AlphaFoldDB" id="G7K7E2"/>
<dbReference type="Proteomes" id="UP000002051">
    <property type="component" value="Chromosome 5"/>
</dbReference>
<reference evidence="1 3" key="2">
    <citation type="journal article" date="2014" name="BMC Genomics">
        <title>An improved genome release (version Mt4.0) for the model legume Medicago truncatula.</title>
        <authorList>
            <person name="Tang H."/>
            <person name="Krishnakumar V."/>
            <person name="Bidwell S."/>
            <person name="Rosen B."/>
            <person name="Chan A."/>
            <person name="Zhou S."/>
            <person name="Gentzbittel L."/>
            <person name="Childs K.L."/>
            <person name="Yandell M."/>
            <person name="Gundlach H."/>
            <person name="Mayer K.F."/>
            <person name="Schwartz D.C."/>
            <person name="Town C.D."/>
        </authorList>
    </citation>
    <scope>GENOME REANNOTATION</scope>
    <source>
        <strain evidence="2 3">cv. Jemalong A17</strain>
    </source>
</reference>
<gene>
    <name evidence="1" type="ordered locus">MTR_5g084560</name>
</gene>